<gene>
    <name evidence="1" type="ORF">LCGC14_2223210</name>
</gene>
<dbReference type="EMBL" id="LAZR01029748">
    <property type="protein sequence ID" value="KKL58653.1"/>
    <property type="molecule type" value="Genomic_DNA"/>
</dbReference>
<name>A0A0F9DAE0_9ZZZZ</name>
<feature type="non-terminal residue" evidence="1">
    <location>
        <position position="1"/>
    </location>
</feature>
<accession>A0A0F9DAE0</accession>
<protein>
    <submittedName>
        <fullName evidence="1">Uncharacterized protein</fullName>
    </submittedName>
</protein>
<proteinExistence type="predicted"/>
<evidence type="ECO:0000313" key="1">
    <source>
        <dbReference type="EMBL" id="KKL58653.1"/>
    </source>
</evidence>
<comment type="caution">
    <text evidence="1">The sequence shown here is derived from an EMBL/GenBank/DDBJ whole genome shotgun (WGS) entry which is preliminary data.</text>
</comment>
<organism evidence="1">
    <name type="scientific">marine sediment metagenome</name>
    <dbReference type="NCBI Taxonomy" id="412755"/>
    <lineage>
        <taxon>unclassified sequences</taxon>
        <taxon>metagenomes</taxon>
        <taxon>ecological metagenomes</taxon>
    </lineage>
</organism>
<dbReference type="AlphaFoldDB" id="A0A0F9DAE0"/>
<sequence length="334" mass="37329">GRHSENFMYNPRPDTRTMLKAKPWKPQRSGVRKVLYAEDLKLRPGERVTWMWGNVGKWYWPGEKFAAPAFKFPADKQAKTAFPHWEPYKKTIKRGPHPGGRHEYYRYYGNAVFETQPPMTERGLKDLGATLTNVAQAHGGLGARDLKRAATIEIPFALPYVIADSQVSGAAGPAPGGAVTIAYSIDDGKSWRQAARIREDGRFDLSIGKPNARKFPLGTVSGQYAYKLRLTLAPGKGPTTLSELKIVNTTMLNFYSRPHLELGPNEITVKADNGGALAGSPLSVTWRWLEDWTTERTFSRTVQRVPATFHITVAGSKRPKMKSITLARPARRPR</sequence>
<reference evidence="1" key="1">
    <citation type="journal article" date="2015" name="Nature">
        <title>Complex archaea that bridge the gap between prokaryotes and eukaryotes.</title>
        <authorList>
            <person name="Spang A."/>
            <person name="Saw J.H."/>
            <person name="Jorgensen S.L."/>
            <person name="Zaremba-Niedzwiedzka K."/>
            <person name="Martijn J."/>
            <person name="Lind A.E."/>
            <person name="van Eijk R."/>
            <person name="Schleper C."/>
            <person name="Guy L."/>
            <person name="Ettema T.J."/>
        </authorList>
    </citation>
    <scope>NUCLEOTIDE SEQUENCE</scope>
</reference>